<dbReference type="EMBL" id="MJIE01000001">
    <property type="protein sequence ID" value="OLR55675.1"/>
    <property type="molecule type" value="Genomic_DNA"/>
</dbReference>
<dbReference type="GO" id="GO:0043190">
    <property type="term" value="C:ATP-binding cassette (ABC) transporter complex"/>
    <property type="evidence" value="ECO:0007669"/>
    <property type="project" value="TreeGrafter"/>
</dbReference>
<evidence type="ECO:0000256" key="4">
    <source>
        <dbReference type="ARBA" id="ARBA00022475"/>
    </source>
</evidence>
<proteinExistence type="inferred from homology"/>
<dbReference type="PANTHER" id="PTHR43553">
    <property type="entry name" value="HEAVY METAL TRANSPORTER"/>
    <property type="match status" value="1"/>
</dbReference>
<reference evidence="10 11" key="1">
    <citation type="journal article" date="2016" name="Appl. Environ. Microbiol.">
        <title>Function and Phylogeny of Bacterial Butyryl Coenzyme A:Acetate Transferases and Their Diversity in the Proximal Colon of Swine.</title>
        <authorList>
            <person name="Trachsel J."/>
            <person name="Bayles D.O."/>
            <person name="Looft T."/>
            <person name="Levine U.Y."/>
            <person name="Allen H.K."/>
        </authorList>
    </citation>
    <scope>NUCLEOTIDE SEQUENCE [LARGE SCALE GENOMIC DNA]</scope>
    <source>
        <strain evidence="10 11">68-3-10</strain>
    </source>
</reference>
<dbReference type="InterPro" id="IPR015856">
    <property type="entry name" value="ABC_transpr_CbiO/EcfA_su"/>
</dbReference>
<evidence type="ECO:0000256" key="8">
    <source>
        <dbReference type="ARBA" id="ARBA00023136"/>
    </source>
</evidence>
<feature type="domain" description="ABC transporter" evidence="9">
    <location>
        <begin position="4"/>
        <end position="242"/>
    </location>
</feature>
<evidence type="ECO:0000259" key="9">
    <source>
        <dbReference type="PROSITE" id="PS50893"/>
    </source>
</evidence>
<dbReference type="InterPro" id="IPR003593">
    <property type="entry name" value="AAA+_ATPase"/>
</dbReference>
<dbReference type="SMART" id="SM00382">
    <property type="entry name" value="AAA"/>
    <property type="match status" value="2"/>
</dbReference>
<dbReference type="InterPro" id="IPR003439">
    <property type="entry name" value="ABC_transporter-like_ATP-bd"/>
</dbReference>
<dbReference type="InterPro" id="IPR050095">
    <property type="entry name" value="ECF_ABC_transporter_ATP-bd"/>
</dbReference>
<evidence type="ECO:0000313" key="10">
    <source>
        <dbReference type="EMBL" id="OLR55675.1"/>
    </source>
</evidence>
<evidence type="ECO:0000256" key="1">
    <source>
        <dbReference type="ARBA" id="ARBA00004202"/>
    </source>
</evidence>
<keyword evidence="8" id="KW-0472">Membrane</keyword>
<comment type="caution">
    <text evidence="10">The sequence shown here is derived from an EMBL/GenBank/DDBJ whole genome shotgun (WGS) entry which is preliminary data.</text>
</comment>
<evidence type="ECO:0000256" key="2">
    <source>
        <dbReference type="ARBA" id="ARBA00005417"/>
    </source>
</evidence>
<keyword evidence="6 10" id="KW-0067">ATP-binding</keyword>
<keyword evidence="4" id="KW-1003">Cell membrane</keyword>
<dbReference type="AlphaFoldDB" id="A0A1Q9JHM6"/>
<dbReference type="Proteomes" id="UP000187404">
    <property type="component" value="Unassembled WGS sequence"/>
</dbReference>
<evidence type="ECO:0000313" key="11">
    <source>
        <dbReference type="Proteomes" id="UP000187404"/>
    </source>
</evidence>
<dbReference type="RefSeq" id="WP_075712665.1">
    <property type="nucleotide sequence ID" value="NZ_MJIE01000001.1"/>
</dbReference>
<dbReference type="PROSITE" id="PS00211">
    <property type="entry name" value="ABC_TRANSPORTER_1"/>
    <property type="match status" value="2"/>
</dbReference>
<dbReference type="SUPFAM" id="SSF52540">
    <property type="entry name" value="P-loop containing nucleoside triphosphate hydrolases"/>
    <property type="match status" value="2"/>
</dbReference>
<evidence type="ECO:0000256" key="5">
    <source>
        <dbReference type="ARBA" id="ARBA00022741"/>
    </source>
</evidence>
<accession>A0A1Q9JHM6</accession>
<keyword evidence="5" id="KW-0547">Nucleotide-binding</keyword>
<keyword evidence="11" id="KW-1185">Reference proteome</keyword>
<comment type="similarity">
    <text evidence="2">Belongs to the ABC transporter superfamily.</text>
</comment>
<name>A0A1Q9JHM6_9FIRM</name>
<comment type="subcellular location">
    <subcellularLocation>
        <location evidence="1">Cell membrane</location>
        <topology evidence="1">Peripheral membrane protein</topology>
    </subcellularLocation>
</comment>
<gene>
    <name evidence="10" type="ORF">BHK98_06115</name>
</gene>
<evidence type="ECO:0000256" key="3">
    <source>
        <dbReference type="ARBA" id="ARBA00022448"/>
    </source>
</evidence>
<evidence type="ECO:0000256" key="7">
    <source>
        <dbReference type="ARBA" id="ARBA00022967"/>
    </source>
</evidence>
<dbReference type="GO" id="GO:0005524">
    <property type="term" value="F:ATP binding"/>
    <property type="evidence" value="ECO:0007669"/>
    <property type="project" value="UniProtKB-KW"/>
</dbReference>
<feature type="domain" description="ABC transporter" evidence="9">
    <location>
        <begin position="311"/>
        <end position="532"/>
    </location>
</feature>
<organism evidence="10 11">
    <name type="scientific">Hornefia porci</name>
    <dbReference type="NCBI Taxonomy" id="2652292"/>
    <lineage>
        <taxon>Bacteria</taxon>
        <taxon>Bacillati</taxon>
        <taxon>Bacillota</taxon>
        <taxon>Clostridia</taxon>
        <taxon>Peptostreptococcales</taxon>
        <taxon>Anaerovoracaceae</taxon>
        <taxon>Hornefia</taxon>
    </lineage>
</organism>
<keyword evidence="7" id="KW-1278">Translocase</keyword>
<sequence>METIRFGNVTFSYPLSDSPALDRVTFEVHPSEFIVICGKSGCGKTTLLRHMKKNLIPYGRREGSVTYGGTEISALDDRRNASEIGFVQQNPDNQIVTDKVWHELAFGLESLGLDNRTIKRRVAEMASYFGIQAWFRRDVSQLSGGQKQLLNLASIMAMQPKLLVLDEPTSQLDPIAASEFLRTIYKINRDLGTTVILSEHRLEEAFTMADKVLVMDRGRIIAYDDPRRIGRLMSGNGGGSRHPMFYGLPSVTRIFYSAGGEGESPLTIREGRLWIDEEMRRAGKEPEKGIPLWQKGTGKEEKPRKIKDPAIHMENVWYRYDRNSQDVLRGLTMDVEKGQLFCILGGNGVGKSTTLKAIAGIVKPQRGKIEVNGRLAMLPQNPQALFTEICVEDELLEALHDEKGTDGEKVKKVVDMLRLMEIEHLRKAHPYDLSGGEQQRLALGKVLLVDPDVILLDEATKGLDPFFKIALAKVLKKLTDAGRTLFMVSHDIEFCAEYGDCCAMFFDGGIVSAGPPKEFFPGNNFYTTTANRMARDYFPEAVTWEEVAKCVGDSI</sequence>
<dbReference type="GO" id="GO:0042626">
    <property type="term" value="F:ATPase-coupled transmembrane transporter activity"/>
    <property type="evidence" value="ECO:0007669"/>
    <property type="project" value="TreeGrafter"/>
</dbReference>
<dbReference type="InterPro" id="IPR027417">
    <property type="entry name" value="P-loop_NTPase"/>
</dbReference>
<dbReference type="OrthoDB" id="501320at2"/>
<dbReference type="Gene3D" id="3.40.50.300">
    <property type="entry name" value="P-loop containing nucleotide triphosphate hydrolases"/>
    <property type="match status" value="2"/>
</dbReference>
<protein>
    <submittedName>
        <fullName evidence="10">Cobalt ABC transporter ATP-binding protein</fullName>
    </submittedName>
</protein>
<dbReference type="Pfam" id="PF00005">
    <property type="entry name" value="ABC_tran"/>
    <property type="match status" value="2"/>
</dbReference>
<keyword evidence="3" id="KW-0813">Transport</keyword>
<dbReference type="CDD" id="cd03225">
    <property type="entry name" value="ABC_cobalt_CbiO_domain1"/>
    <property type="match status" value="2"/>
</dbReference>
<dbReference type="STRING" id="1261640.BHK98_06115"/>
<dbReference type="InterPro" id="IPR017871">
    <property type="entry name" value="ABC_transporter-like_CS"/>
</dbReference>
<evidence type="ECO:0000256" key="6">
    <source>
        <dbReference type="ARBA" id="ARBA00022840"/>
    </source>
</evidence>
<dbReference type="PROSITE" id="PS50893">
    <property type="entry name" value="ABC_TRANSPORTER_2"/>
    <property type="match status" value="2"/>
</dbReference>
<dbReference type="GO" id="GO:0016887">
    <property type="term" value="F:ATP hydrolysis activity"/>
    <property type="evidence" value="ECO:0007669"/>
    <property type="project" value="InterPro"/>
</dbReference>